<proteinExistence type="predicted"/>
<dbReference type="AlphaFoldDB" id="A0A2A6B2I6"/>
<evidence type="ECO:0000313" key="2">
    <source>
        <dbReference type="EnsemblMetazoa" id="PPA33038.1"/>
    </source>
</evidence>
<evidence type="ECO:0000313" key="3">
    <source>
        <dbReference type="Proteomes" id="UP000005239"/>
    </source>
</evidence>
<feature type="compositionally biased region" description="Basic and acidic residues" evidence="1">
    <location>
        <begin position="49"/>
        <end position="62"/>
    </location>
</feature>
<dbReference type="Proteomes" id="UP000005239">
    <property type="component" value="Unassembled WGS sequence"/>
</dbReference>
<organism evidence="2 3">
    <name type="scientific">Pristionchus pacificus</name>
    <name type="common">Parasitic nematode worm</name>
    <dbReference type="NCBI Taxonomy" id="54126"/>
    <lineage>
        <taxon>Eukaryota</taxon>
        <taxon>Metazoa</taxon>
        <taxon>Ecdysozoa</taxon>
        <taxon>Nematoda</taxon>
        <taxon>Chromadorea</taxon>
        <taxon>Rhabditida</taxon>
        <taxon>Rhabditina</taxon>
        <taxon>Diplogasteromorpha</taxon>
        <taxon>Diplogasteroidea</taxon>
        <taxon>Neodiplogasteridae</taxon>
        <taxon>Pristionchus</taxon>
    </lineage>
</organism>
<name>A0A2A6B2I6_PRIPA</name>
<keyword evidence="3" id="KW-1185">Reference proteome</keyword>
<reference evidence="2" key="2">
    <citation type="submission" date="2022-06" db="UniProtKB">
        <authorList>
            <consortium name="EnsemblMetazoa"/>
        </authorList>
    </citation>
    <scope>IDENTIFICATION</scope>
    <source>
        <strain evidence="2">PS312</strain>
    </source>
</reference>
<feature type="compositionally biased region" description="Acidic residues" evidence="1">
    <location>
        <begin position="8"/>
        <end position="25"/>
    </location>
</feature>
<accession>A0A8R1UIW8</accession>
<feature type="region of interest" description="Disordered" evidence="1">
    <location>
        <begin position="1"/>
        <end position="62"/>
    </location>
</feature>
<reference evidence="3" key="1">
    <citation type="journal article" date="2008" name="Nat. Genet.">
        <title>The Pristionchus pacificus genome provides a unique perspective on nematode lifestyle and parasitism.</title>
        <authorList>
            <person name="Dieterich C."/>
            <person name="Clifton S.W."/>
            <person name="Schuster L.N."/>
            <person name="Chinwalla A."/>
            <person name="Delehaunty K."/>
            <person name="Dinkelacker I."/>
            <person name="Fulton L."/>
            <person name="Fulton R."/>
            <person name="Godfrey J."/>
            <person name="Minx P."/>
            <person name="Mitreva M."/>
            <person name="Roeseler W."/>
            <person name="Tian H."/>
            <person name="Witte H."/>
            <person name="Yang S.P."/>
            <person name="Wilson R.K."/>
            <person name="Sommer R.J."/>
        </authorList>
    </citation>
    <scope>NUCLEOTIDE SEQUENCE [LARGE SCALE GENOMIC DNA]</scope>
    <source>
        <strain evidence="3">PS312</strain>
    </source>
</reference>
<sequence>MNRCVNETEAEEEEGKEVKEEEEEVNEKLDLRVQTHGRIGSSLTPIQGVEKEKERRDGEETA</sequence>
<accession>A0A2A6B2I6</accession>
<evidence type="ECO:0000256" key="1">
    <source>
        <dbReference type="SAM" id="MobiDB-lite"/>
    </source>
</evidence>
<protein>
    <submittedName>
        <fullName evidence="2">Uncharacterized protein</fullName>
    </submittedName>
</protein>
<gene>
    <name evidence="2" type="primary">WBGene00205898</name>
</gene>
<dbReference type="EnsemblMetazoa" id="PPA33038.1">
    <property type="protein sequence ID" value="PPA33038.1"/>
    <property type="gene ID" value="WBGene00205898"/>
</dbReference>